<organism evidence="2 3">
    <name type="scientific">Apiosordaria backusii</name>
    <dbReference type="NCBI Taxonomy" id="314023"/>
    <lineage>
        <taxon>Eukaryota</taxon>
        <taxon>Fungi</taxon>
        <taxon>Dikarya</taxon>
        <taxon>Ascomycota</taxon>
        <taxon>Pezizomycotina</taxon>
        <taxon>Sordariomycetes</taxon>
        <taxon>Sordariomycetidae</taxon>
        <taxon>Sordariales</taxon>
        <taxon>Lasiosphaeriaceae</taxon>
        <taxon>Apiosordaria</taxon>
    </lineage>
</organism>
<comment type="caution">
    <text evidence="2">The sequence shown here is derived from an EMBL/GenBank/DDBJ whole genome shotgun (WGS) entry which is preliminary data.</text>
</comment>
<reference evidence="2" key="1">
    <citation type="submission" date="2023-06" db="EMBL/GenBank/DDBJ databases">
        <title>Genome-scale phylogeny and comparative genomics of the fungal order Sordariales.</title>
        <authorList>
            <consortium name="Lawrence Berkeley National Laboratory"/>
            <person name="Hensen N."/>
            <person name="Bonometti L."/>
            <person name="Westerberg I."/>
            <person name="Brannstrom I.O."/>
            <person name="Guillou S."/>
            <person name="Cros-Aarteil S."/>
            <person name="Calhoun S."/>
            <person name="Haridas S."/>
            <person name="Kuo A."/>
            <person name="Mondo S."/>
            <person name="Pangilinan J."/>
            <person name="Riley R."/>
            <person name="Labutti K."/>
            <person name="Andreopoulos B."/>
            <person name="Lipzen A."/>
            <person name="Chen C."/>
            <person name="Yanf M."/>
            <person name="Daum C."/>
            <person name="Ng V."/>
            <person name="Clum A."/>
            <person name="Steindorff A."/>
            <person name="Ohm R."/>
            <person name="Martin F."/>
            <person name="Silar P."/>
            <person name="Natvig D."/>
            <person name="Lalanne C."/>
            <person name="Gautier V."/>
            <person name="Ament-Velasquez S.L."/>
            <person name="Kruys A."/>
            <person name="Hutchinson M.I."/>
            <person name="Powell A.J."/>
            <person name="Barry K."/>
            <person name="Miller A.N."/>
            <person name="Grigoriev I.V."/>
            <person name="Debuchy R."/>
            <person name="Gladieux P."/>
            <person name="Thoren M.H."/>
            <person name="Johannesson H."/>
        </authorList>
    </citation>
    <scope>NUCLEOTIDE SEQUENCE</scope>
    <source>
        <strain evidence="2">CBS 540.89</strain>
    </source>
</reference>
<accession>A0AA40EM08</accession>
<protein>
    <submittedName>
        <fullName evidence="2">Uncharacterized protein</fullName>
    </submittedName>
</protein>
<feature type="compositionally biased region" description="Low complexity" evidence="1">
    <location>
        <begin position="863"/>
        <end position="878"/>
    </location>
</feature>
<keyword evidence="3" id="KW-1185">Reference proteome</keyword>
<dbReference type="Proteomes" id="UP001172159">
    <property type="component" value="Unassembled WGS sequence"/>
</dbReference>
<evidence type="ECO:0000313" key="2">
    <source>
        <dbReference type="EMBL" id="KAK0741807.1"/>
    </source>
</evidence>
<gene>
    <name evidence="2" type="ORF">B0T21DRAFT_120082</name>
</gene>
<sequence length="926" mass="103149">MIENTGASCWPTDDLVPMSRETLEAKLKPLLAAYASHQLGHPLNVVAGLVRPYSAQISSHFWLNVYSKRPNEERPSMLTPGLSSLFEHLTATGSSRNHERSRRSGADNRSSLELLRDVWNGEQIRRLIVNHRSFGSLVTKIRGELYSEEREMQKIRSKVSVSLGKGSPGSRGELFQATFESDWKPLEFLRSQFSNPMPRIGSLVTVTGSALYAYATSCDKYMEKTWPYTGNDFLFALQRFLEEEKSSVDKLYFAKSERSPSEVKRCDSPRVKFQFSSSNTLTVTVNGTKETVVDVAQQLSWLSAALSTSPTGHNEPTYCKTDQLISSENQKDDQPCFKISRSFEKIPATDKKICWLPLFSNATVAWGFPTPERLGEVGLEIPVPLMANLTGARHAVEYQGGIVLKGLSTMLIPTKCTTNWSTSSVQWHLVFNKDNTRRLSYKDGIAQCQRRALLDDVNLSSLETMRAFIGWCSSVDVILGRSDADYDNIKYSGAQEVGQQFKLRGGSLGFQQFALAQVDFALGAKDGRCHFQREGPYDQLIGIAEKTYILLFDSGERRAWLVPASGVLMHVAQHRNWLNPYISGGQKVTFKDAPSFKEQLLSNYGSNLSDHEQYHFKDMITGIWSILEFLLDQTVSSDTTSGPSIKSPFEYTLEGYEFRAVAEQRSPFRRKKCKVNMSAGRWPSLIRDIDALVLFGNGFGDLIKPSSNDAGLCSMWKTVPKNKDYLATTVKIVQDLYNVAGCEGSREYLTSRSHLRWHQNEGALLFEGCQNPDAHSCLCNRVQHIVSRSFRGKTVAPGHLEDKGAVIFGKRRASPYLKFRNLPRDADNEVKDSSVTAKLFSQPSLVFGIKATKLSQSSASLSIASSSAQTSSGTSVVGNTPRSSAPALSCTGQQETLNERLKHLELDREEQLPAGLRSTRGQAQSS</sequence>
<evidence type="ECO:0000313" key="3">
    <source>
        <dbReference type="Proteomes" id="UP001172159"/>
    </source>
</evidence>
<dbReference type="AlphaFoldDB" id="A0AA40EM08"/>
<evidence type="ECO:0000256" key="1">
    <source>
        <dbReference type="SAM" id="MobiDB-lite"/>
    </source>
</evidence>
<proteinExistence type="predicted"/>
<name>A0AA40EM08_9PEZI</name>
<feature type="region of interest" description="Disordered" evidence="1">
    <location>
        <begin position="863"/>
        <end position="926"/>
    </location>
</feature>
<dbReference type="EMBL" id="JAUKTV010000003">
    <property type="protein sequence ID" value="KAK0741807.1"/>
    <property type="molecule type" value="Genomic_DNA"/>
</dbReference>
<feature type="compositionally biased region" description="Basic and acidic residues" evidence="1">
    <location>
        <begin position="897"/>
        <end position="911"/>
    </location>
</feature>